<protein>
    <submittedName>
        <fullName evidence="2">ABC-2 type transport system permease protein</fullName>
    </submittedName>
</protein>
<dbReference type="Pfam" id="PF06182">
    <property type="entry name" value="ABC2_membrane_6"/>
    <property type="match status" value="1"/>
</dbReference>
<proteinExistence type="predicted"/>
<dbReference type="PANTHER" id="PTHR36832:SF2">
    <property type="entry name" value="INTEGRAL MEMBRANE PROTEIN"/>
    <property type="match status" value="1"/>
</dbReference>
<accession>A0A1G6ZI11</accession>
<keyword evidence="1" id="KW-1133">Transmembrane helix</keyword>
<dbReference type="PANTHER" id="PTHR36832">
    <property type="entry name" value="SLR1174 PROTEIN-RELATED"/>
    <property type="match status" value="1"/>
</dbReference>
<dbReference type="EMBL" id="LT629688">
    <property type="protein sequence ID" value="SDE01917.1"/>
    <property type="molecule type" value="Genomic_DNA"/>
</dbReference>
<dbReference type="Proteomes" id="UP000198546">
    <property type="component" value="Chromosome i"/>
</dbReference>
<dbReference type="STRING" id="675864.SAMN04489747_2293"/>
<name>A0A1G6ZI11_9ACTN</name>
<reference evidence="2 3" key="1">
    <citation type="submission" date="2016-10" db="EMBL/GenBank/DDBJ databases">
        <authorList>
            <person name="de Groot N.N."/>
        </authorList>
    </citation>
    <scope>NUCLEOTIDE SEQUENCE [LARGE SCALE GENOMIC DNA]</scope>
    <source>
        <strain evidence="2 3">MON 2.2</strain>
    </source>
</reference>
<feature type="transmembrane region" description="Helical" evidence="1">
    <location>
        <begin position="125"/>
        <end position="145"/>
    </location>
</feature>
<feature type="transmembrane region" description="Helical" evidence="1">
    <location>
        <begin position="239"/>
        <end position="260"/>
    </location>
</feature>
<feature type="transmembrane region" description="Helical" evidence="1">
    <location>
        <begin position="68"/>
        <end position="86"/>
    </location>
</feature>
<dbReference type="InterPro" id="IPR010390">
    <property type="entry name" value="ABC-2_transporter-like"/>
</dbReference>
<dbReference type="AlphaFoldDB" id="A0A1G6ZI11"/>
<keyword evidence="1" id="KW-0472">Membrane</keyword>
<keyword evidence="1" id="KW-0812">Transmembrane</keyword>
<feature type="transmembrane region" description="Helical" evidence="1">
    <location>
        <begin position="29"/>
        <end position="48"/>
    </location>
</feature>
<dbReference type="RefSeq" id="WP_231946275.1">
    <property type="nucleotide sequence ID" value="NZ_LT629688.1"/>
</dbReference>
<gene>
    <name evidence="2" type="ORF">SAMN04489747_2293</name>
</gene>
<sequence length="273" mass="28950">MSPLTVARGRHPFLVLVRAGFRQQSQYRLAMLAGLATNCVFGFIRASVLLSAQESATGSFAGYTPQTLAAYVWISQALLGSVMLMASSDIADRIKNGDVAVDFLRPVPVLLNYASLALGRGLYSLVPRGVPAVTMGLLTAGFFLPTTPGPYLLGAFSVVVAVVASYVGLHCVSLAGFWLVESRGLFGLYGLLGTFMAGLFVPVDLFPGWLRTVAACTPFPTFLQYPVDVLSGRVLGWEAVGHLAVQVGWLVALVALAQLLTAAGRRRLEVQGG</sequence>
<keyword evidence="3" id="KW-1185">Reference proteome</keyword>
<evidence type="ECO:0000256" key="1">
    <source>
        <dbReference type="SAM" id="Phobius"/>
    </source>
</evidence>
<evidence type="ECO:0000313" key="3">
    <source>
        <dbReference type="Proteomes" id="UP000198546"/>
    </source>
</evidence>
<feature type="transmembrane region" description="Helical" evidence="1">
    <location>
        <begin position="151"/>
        <end position="179"/>
    </location>
</feature>
<feature type="transmembrane region" description="Helical" evidence="1">
    <location>
        <begin position="186"/>
        <end position="203"/>
    </location>
</feature>
<organism evidence="2 3">
    <name type="scientific">Auraticoccus monumenti</name>
    <dbReference type="NCBI Taxonomy" id="675864"/>
    <lineage>
        <taxon>Bacteria</taxon>
        <taxon>Bacillati</taxon>
        <taxon>Actinomycetota</taxon>
        <taxon>Actinomycetes</taxon>
        <taxon>Propionibacteriales</taxon>
        <taxon>Propionibacteriaceae</taxon>
        <taxon>Auraticoccus</taxon>
    </lineage>
</organism>
<evidence type="ECO:0000313" key="2">
    <source>
        <dbReference type="EMBL" id="SDE01917.1"/>
    </source>
</evidence>